<proteinExistence type="predicted"/>
<evidence type="ECO:0000313" key="3">
    <source>
        <dbReference type="EMBL" id="GAA2207098.1"/>
    </source>
</evidence>
<dbReference type="InterPro" id="IPR036263">
    <property type="entry name" value="Chorismate_II_sf"/>
</dbReference>
<feature type="domain" description="Chorismate mutase" evidence="2">
    <location>
        <begin position="284"/>
        <end position="373"/>
    </location>
</feature>
<dbReference type="InterPro" id="IPR002701">
    <property type="entry name" value="CM_II_prokaryot"/>
</dbReference>
<gene>
    <name evidence="3" type="ORF">GCM10009850_025560</name>
</gene>
<protein>
    <recommendedName>
        <fullName evidence="2">Chorismate mutase domain-containing protein</fullName>
    </recommendedName>
</protein>
<sequence length="375" mass="37237">MSSTLERHAVAVGGLLVGAGPAVVIGDRVSLRTDPHAGSRPGVPPAGSQVGASPADPRQGSRVGATPGDPRAGARLADAREGVRAGGATLVDPYAALRAGVTLAEPATAADLPAIAEHAAAVVVGAAWTRDIPLVRAAAGLGLPVVVERRAGASMEEWLGLAAYCAGEGDGRVILCEGGSRPDLALVRAARAASGRPALVDVSADIGLSAAAVAAGADGLIIGTRTSFGTGASFGTGMSSGVGASSGTRTSSGAGMSSGTGTSSGAERRVAEEAVTVVGALLRDETPGTLPECRQAIDRVDAALATLLERRAELAGLVQRLKPVGGFAGRDLGRERDVVARMAVRAPALGESRLSAIMNAVIEAGLHLAEERSGR</sequence>
<dbReference type="PROSITE" id="PS51168">
    <property type="entry name" value="CHORISMATE_MUT_2"/>
    <property type="match status" value="1"/>
</dbReference>
<organism evidence="3 4">
    <name type="scientific">Nonomuraea monospora</name>
    <dbReference type="NCBI Taxonomy" id="568818"/>
    <lineage>
        <taxon>Bacteria</taxon>
        <taxon>Bacillati</taxon>
        <taxon>Actinomycetota</taxon>
        <taxon>Actinomycetes</taxon>
        <taxon>Streptosporangiales</taxon>
        <taxon>Streptosporangiaceae</taxon>
        <taxon>Nonomuraea</taxon>
    </lineage>
</organism>
<dbReference type="PANTHER" id="PTHR43018:SF2">
    <property type="entry name" value="PHOSPHO-2-DEHYDRO-3-DEOXYHEPTONATE ALDOLASE"/>
    <property type="match status" value="1"/>
</dbReference>
<evidence type="ECO:0000313" key="4">
    <source>
        <dbReference type="Proteomes" id="UP001499843"/>
    </source>
</evidence>
<dbReference type="RefSeq" id="WP_344473943.1">
    <property type="nucleotide sequence ID" value="NZ_BAAAQX010000005.1"/>
</dbReference>
<feature type="compositionally biased region" description="Low complexity" evidence="1">
    <location>
        <begin position="241"/>
        <end position="265"/>
    </location>
</feature>
<reference evidence="3 4" key="1">
    <citation type="journal article" date="2019" name="Int. J. Syst. Evol. Microbiol.">
        <title>The Global Catalogue of Microorganisms (GCM) 10K type strain sequencing project: providing services to taxonomists for standard genome sequencing and annotation.</title>
        <authorList>
            <consortium name="The Broad Institute Genomics Platform"/>
            <consortium name="The Broad Institute Genome Sequencing Center for Infectious Disease"/>
            <person name="Wu L."/>
            <person name="Ma J."/>
        </authorList>
    </citation>
    <scope>NUCLEOTIDE SEQUENCE [LARGE SCALE GENOMIC DNA]</scope>
    <source>
        <strain evidence="3 4">JCM 16114</strain>
    </source>
</reference>
<keyword evidence="4" id="KW-1185">Reference proteome</keyword>
<feature type="region of interest" description="Disordered" evidence="1">
    <location>
        <begin position="239"/>
        <end position="269"/>
    </location>
</feature>
<name>A0ABN3CCV5_9ACTN</name>
<dbReference type="SMART" id="SM00830">
    <property type="entry name" value="CM_2"/>
    <property type="match status" value="1"/>
</dbReference>
<accession>A0ABN3CCV5</accession>
<dbReference type="Pfam" id="PF01817">
    <property type="entry name" value="CM_2"/>
    <property type="match status" value="1"/>
</dbReference>
<feature type="region of interest" description="Disordered" evidence="1">
    <location>
        <begin position="32"/>
        <end position="73"/>
    </location>
</feature>
<comment type="caution">
    <text evidence="3">The sequence shown here is derived from an EMBL/GenBank/DDBJ whole genome shotgun (WGS) entry which is preliminary data.</text>
</comment>
<dbReference type="InterPro" id="IPR013785">
    <property type="entry name" value="Aldolase_TIM"/>
</dbReference>
<dbReference type="SUPFAM" id="SSF48600">
    <property type="entry name" value="Chorismate mutase II"/>
    <property type="match status" value="1"/>
</dbReference>
<dbReference type="EMBL" id="BAAAQX010000005">
    <property type="protein sequence ID" value="GAA2207098.1"/>
    <property type="molecule type" value="Genomic_DNA"/>
</dbReference>
<dbReference type="Proteomes" id="UP001499843">
    <property type="component" value="Unassembled WGS sequence"/>
</dbReference>
<evidence type="ECO:0000256" key="1">
    <source>
        <dbReference type="SAM" id="MobiDB-lite"/>
    </source>
</evidence>
<dbReference type="InterPro" id="IPR052899">
    <property type="entry name" value="Class-I_DAHP_synthase"/>
</dbReference>
<evidence type="ECO:0000259" key="2">
    <source>
        <dbReference type="PROSITE" id="PS51168"/>
    </source>
</evidence>
<dbReference type="Gene3D" id="1.20.59.10">
    <property type="entry name" value="Chorismate mutase"/>
    <property type="match status" value="1"/>
</dbReference>
<dbReference type="PANTHER" id="PTHR43018">
    <property type="entry name" value="PHOSPHO-2-DEHYDRO-3-DEOXYHEPTONATE ALDOLASE"/>
    <property type="match status" value="1"/>
</dbReference>
<dbReference type="Gene3D" id="3.20.20.70">
    <property type="entry name" value="Aldolase class I"/>
    <property type="match status" value="1"/>
</dbReference>
<dbReference type="InterPro" id="IPR036979">
    <property type="entry name" value="CM_dom_sf"/>
</dbReference>
<dbReference type="SUPFAM" id="SSF51569">
    <property type="entry name" value="Aldolase"/>
    <property type="match status" value="1"/>
</dbReference>